<protein>
    <submittedName>
        <fullName evidence="2">Uncharacterized protein</fullName>
    </submittedName>
</protein>
<dbReference type="AlphaFoldDB" id="B9T9I9"/>
<evidence type="ECO:0000313" key="3">
    <source>
        <dbReference type="Proteomes" id="UP000008311"/>
    </source>
</evidence>
<feature type="region of interest" description="Disordered" evidence="1">
    <location>
        <begin position="73"/>
        <end position="102"/>
    </location>
</feature>
<name>B9T9I9_RICCO</name>
<proteinExistence type="predicted"/>
<sequence>MTGNKENEIVLSMDQFWVSKLSQVRLFDVPSQVRFQLTCAMYAEQDIKIFAKAAQGRESNGQKQELVLFRAEEKSSTAPAMPKSNKGRTPSHQIFGSGCWIS</sequence>
<organism evidence="2 3">
    <name type="scientific">Ricinus communis</name>
    <name type="common">Castor bean</name>
    <dbReference type="NCBI Taxonomy" id="3988"/>
    <lineage>
        <taxon>Eukaryota</taxon>
        <taxon>Viridiplantae</taxon>
        <taxon>Streptophyta</taxon>
        <taxon>Embryophyta</taxon>
        <taxon>Tracheophyta</taxon>
        <taxon>Spermatophyta</taxon>
        <taxon>Magnoliopsida</taxon>
        <taxon>eudicotyledons</taxon>
        <taxon>Gunneridae</taxon>
        <taxon>Pentapetalae</taxon>
        <taxon>rosids</taxon>
        <taxon>fabids</taxon>
        <taxon>Malpighiales</taxon>
        <taxon>Euphorbiaceae</taxon>
        <taxon>Acalyphoideae</taxon>
        <taxon>Acalypheae</taxon>
        <taxon>Ricinus</taxon>
    </lineage>
</organism>
<dbReference type="EMBL" id="EQ975379">
    <property type="protein sequence ID" value="EEF27475.1"/>
    <property type="molecule type" value="Genomic_DNA"/>
</dbReference>
<dbReference type="InParanoid" id="B9T9I9"/>
<gene>
    <name evidence="2" type="ORF">RCOM_0415740</name>
</gene>
<keyword evidence="3" id="KW-1185">Reference proteome</keyword>
<dbReference type="Proteomes" id="UP000008311">
    <property type="component" value="Unassembled WGS sequence"/>
</dbReference>
<reference evidence="3" key="1">
    <citation type="journal article" date="2010" name="Nat. Biotechnol.">
        <title>Draft genome sequence of the oilseed species Ricinus communis.</title>
        <authorList>
            <person name="Chan A.P."/>
            <person name="Crabtree J."/>
            <person name="Zhao Q."/>
            <person name="Lorenzi H."/>
            <person name="Orvis J."/>
            <person name="Puiu D."/>
            <person name="Melake-Berhan A."/>
            <person name="Jones K.M."/>
            <person name="Redman J."/>
            <person name="Chen G."/>
            <person name="Cahoon E.B."/>
            <person name="Gedil M."/>
            <person name="Stanke M."/>
            <person name="Haas B.J."/>
            <person name="Wortman J.R."/>
            <person name="Fraser-Liggett C.M."/>
            <person name="Ravel J."/>
            <person name="Rabinowicz P.D."/>
        </authorList>
    </citation>
    <scope>NUCLEOTIDE SEQUENCE [LARGE SCALE GENOMIC DNA]</scope>
    <source>
        <strain evidence="3">cv. Hale</strain>
    </source>
</reference>
<accession>B9T9I9</accession>
<evidence type="ECO:0000256" key="1">
    <source>
        <dbReference type="SAM" id="MobiDB-lite"/>
    </source>
</evidence>
<evidence type="ECO:0000313" key="2">
    <source>
        <dbReference type="EMBL" id="EEF27475.1"/>
    </source>
</evidence>